<dbReference type="GeneID" id="31000299"/>
<dbReference type="PANTHER" id="PTHR13230:SF5">
    <property type="entry name" value="GENERAL TRANSCRIPTION FACTOR 3C POLYPEPTIDE 5"/>
    <property type="match status" value="1"/>
</dbReference>
<comment type="caution">
    <text evidence="8">The sequence shown here is derived from an EMBL/GenBank/DDBJ whole genome shotgun (WGS) entry which is preliminary data.</text>
</comment>
<feature type="domain" description="Transcription factor IIIC subunit 5 HTH" evidence="6">
    <location>
        <begin position="181"/>
        <end position="330"/>
    </location>
</feature>
<keyword evidence="3" id="KW-0804">Transcription</keyword>
<feature type="region of interest" description="Disordered" evidence="5">
    <location>
        <begin position="76"/>
        <end position="96"/>
    </location>
</feature>
<dbReference type="Gene3D" id="3.30.200.160">
    <property type="entry name" value="TFIIIC, subcomplex tauA, subunit Sfc1, barrel domain"/>
    <property type="match status" value="1"/>
</dbReference>
<dbReference type="InterPro" id="IPR041499">
    <property type="entry name" value="Tfc1/Sfc1_N"/>
</dbReference>
<dbReference type="AlphaFoldDB" id="A0A225BBK8"/>
<dbReference type="GO" id="GO:0000127">
    <property type="term" value="C:transcription factor TFIIIC complex"/>
    <property type="evidence" value="ECO:0007669"/>
    <property type="project" value="InterPro"/>
</dbReference>
<accession>A0A225BBK8</accession>
<evidence type="ECO:0000256" key="4">
    <source>
        <dbReference type="ARBA" id="ARBA00023242"/>
    </source>
</evidence>
<dbReference type="PANTHER" id="PTHR13230">
    <property type="entry name" value="GENERAL TRANSCRIPTION FACTOR IIIC, POLYPEPTIDE 5"/>
    <property type="match status" value="1"/>
</dbReference>
<feature type="compositionally biased region" description="Acidic residues" evidence="5">
    <location>
        <begin position="557"/>
        <end position="575"/>
    </location>
</feature>
<comment type="subcellular location">
    <subcellularLocation>
        <location evidence="1">Nucleus</location>
    </subcellularLocation>
</comment>
<organism evidence="8 9">
    <name type="scientific">Talaromyces atroroseus</name>
    <dbReference type="NCBI Taxonomy" id="1441469"/>
    <lineage>
        <taxon>Eukaryota</taxon>
        <taxon>Fungi</taxon>
        <taxon>Dikarya</taxon>
        <taxon>Ascomycota</taxon>
        <taxon>Pezizomycotina</taxon>
        <taxon>Eurotiomycetes</taxon>
        <taxon>Eurotiomycetidae</taxon>
        <taxon>Eurotiales</taxon>
        <taxon>Trichocomaceae</taxon>
        <taxon>Talaromyces</taxon>
        <taxon>Talaromyces sect. Trachyspermi</taxon>
    </lineage>
</organism>
<sequence length="583" mass="66487">MDEDRDEPQFAPWYRIPSRRIVAVEHPGIILDPSKPDYKAQLSLRPEDPLAGTVESMNRQTNNILLKVTVPKWTGRKRKRGSDEPFTMSSDSTQQDIERERQSCAFRQRSLMDNVHQYSVEVMGTVERTHNFRSIPDYVYSTMASPFTRNFREKILPFEFEKMRQFDISMSKGETKNVDLVPPPAFSKTYIPFQYTYRQNPTVKLSQDTSGNITAFNTQTATKVLTHLVTYDVAEVPSKPRDECPPISTLDPDLQKIIATLQRLFSERIAWTRRALMSEVRSSDRYILKHAIGYVGYIFRSGPWRDAIFKFGHDPRKDVEFRKYQTFVFRILPREPDVARDGGGSARQRINNSNISNLNVATSSGREFSGRDISSIPTVTREGGRTGHIWTGKAPLAVDGKIWMVCDIVDPIVKNLLFPAQPNKDFLRKECDPICDGWYGNGTLAKVKTIMRQKIHALTQQHREPADAEYECILGFPDHASDEKSLEAFHVDAETATPRESMLATEVRATIKGAANWRWAVSAKAATSSSSSSQQQRQQQPEVEEEEEREATRRVIEDEEEANEEDENELDDDNVGNEGHDGV</sequence>
<evidence type="ECO:0000259" key="7">
    <source>
        <dbReference type="Pfam" id="PF17682"/>
    </source>
</evidence>
<evidence type="ECO:0000259" key="6">
    <source>
        <dbReference type="Pfam" id="PF09734"/>
    </source>
</evidence>
<dbReference type="RefSeq" id="XP_020124406.1">
    <property type="nucleotide sequence ID" value="XM_020260362.1"/>
</dbReference>
<dbReference type="GO" id="GO:0001002">
    <property type="term" value="F:RNA polymerase III type 1 promoter sequence-specific DNA binding"/>
    <property type="evidence" value="ECO:0007669"/>
    <property type="project" value="TreeGrafter"/>
</dbReference>
<evidence type="ECO:0008006" key="10">
    <source>
        <dbReference type="Google" id="ProtNLM"/>
    </source>
</evidence>
<dbReference type="GO" id="GO:0001003">
    <property type="term" value="F:RNA polymerase III type 2 promoter sequence-specific DNA binding"/>
    <property type="evidence" value="ECO:0007669"/>
    <property type="project" value="TreeGrafter"/>
</dbReference>
<dbReference type="OrthoDB" id="5598268at2759"/>
<feature type="domain" description="Transcription factor IIIC subunit Tfc1/Sfc1 triple barrel" evidence="7">
    <location>
        <begin position="31"/>
        <end position="141"/>
    </location>
</feature>
<gene>
    <name evidence="8" type="ORF">UA08_00544</name>
</gene>
<evidence type="ECO:0000256" key="1">
    <source>
        <dbReference type="ARBA" id="ARBA00004123"/>
    </source>
</evidence>
<dbReference type="STRING" id="1441469.A0A225BBK8"/>
<reference evidence="8 9" key="1">
    <citation type="submission" date="2015-06" db="EMBL/GenBank/DDBJ databases">
        <title>Talaromyces atroroseus IBT 11181 draft genome.</title>
        <authorList>
            <person name="Rasmussen K.B."/>
            <person name="Rasmussen S."/>
            <person name="Petersen B."/>
            <person name="Sicheritz-Ponten T."/>
            <person name="Mortensen U.H."/>
            <person name="Thrane U."/>
        </authorList>
    </citation>
    <scope>NUCLEOTIDE SEQUENCE [LARGE SCALE GENOMIC DNA]</scope>
    <source>
        <strain evidence="8 9">IBT 11181</strain>
    </source>
</reference>
<evidence type="ECO:0000256" key="3">
    <source>
        <dbReference type="ARBA" id="ARBA00023163"/>
    </source>
</evidence>
<evidence type="ECO:0000313" key="8">
    <source>
        <dbReference type="EMBL" id="OKL64285.1"/>
    </source>
</evidence>
<evidence type="ECO:0000256" key="2">
    <source>
        <dbReference type="ARBA" id="ARBA00023125"/>
    </source>
</evidence>
<keyword evidence="9" id="KW-1185">Reference proteome</keyword>
<dbReference type="EMBL" id="LFMY01000001">
    <property type="protein sequence ID" value="OKL64285.1"/>
    <property type="molecule type" value="Genomic_DNA"/>
</dbReference>
<dbReference type="Pfam" id="PF09734">
    <property type="entry name" value="Tau95"/>
    <property type="match status" value="1"/>
</dbReference>
<feature type="compositionally biased region" description="Low complexity" evidence="5">
    <location>
        <begin position="528"/>
        <end position="541"/>
    </location>
</feature>
<dbReference type="InterPro" id="IPR019136">
    <property type="entry name" value="TF_IIIC_su-5_HTH"/>
</dbReference>
<dbReference type="Pfam" id="PF17682">
    <property type="entry name" value="Tau95_N"/>
    <property type="match status" value="1"/>
</dbReference>
<keyword evidence="4" id="KW-0539">Nucleus</keyword>
<feature type="region of interest" description="Disordered" evidence="5">
    <location>
        <begin position="525"/>
        <end position="583"/>
    </location>
</feature>
<proteinExistence type="predicted"/>
<dbReference type="InterPro" id="IPR042536">
    <property type="entry name" value="TFIIIC_tauA_Sfc1"/>
</dbReference>
<dbReference type="GO" id="GO:0006384">
    <property type="term" value="P:transcription initiation at RNA polymerase III promoter"/>
    <property type="evidence" value="ECO:0007669"/>
    <property type="project" value="InterPro"/>
</dbReference>
<evidence type="ECO:0000256" key="5">
    <source>
        <dbReference type="SAM" id="MobiDB-lite"/>
    </source>
</evidence>
<name>A0A225BBK8_TALAT</name>
<evidence type="ECO:0000313" key="9">
    <source>
        <dbReference type="Proteomes" id="UP000214365"/>
    </source>
</evidence>
<dbReference type="Proteomes" id="UP000214365">
    <property type="component" value="Unassembled WGS sequence"/>
</dbReference>
<protein>
    <recommendedName>
        <fullName evidence="10">Transcription factor IIIC subunit 5 HTH domain-containing protein</fullName>
    </recommendedName>
</protein>
<dbReference type="InterPro" id="IPR040454">
    <property type="entry name" value="TF_IIIC_Tfc1/Sfc1"/>
</dbReference>
<keyword evidence="2" id="KW-0238">DNA-binding</keyword>
<dbReference type="GO" id="GO:0005634">
    <property type="term" value="C:nucleus"/>
    <property type="evidence" value="ECO:0007669"/>
    <property type="project" value="UniProtKB-SubCell"/>
</dbReference>